<feature type="transmembrane region" description="Helical" evidence="9">
    <location>
        <begin position="264"/>
        <end position="285"/>
    </location>
</feature>
<comment type="similarity">
    <text evidence="2">Belongs to the autoinducer-2 exporter (AI-2E) (TC 2.A.86) family.</text>
</comment>
<feature type="compositionally biased region" description="Basic residues" evidence="8">
    <location>
        <begin position="395"/>
        <end position="406"/>
    </location>
</feature>
<accession>A0A0M2NLY6</accession>
<evidence type="ECO:0000256" key="2">
    <source>
        <dbReference type="ARBA" id="ARBA00009773"/>
    </source>
</evidence>
<organism evidence="10 11">
    <name type="scientific">Christensenella hongkongensis</name>
    <dbReference type="NCBI Taxonomy" id="270498"/>
    <lineage>
        <taxon>Bacteria</taxon>
        <taxon>Bacillati</taxon>
        <taxon>Bacillota</taxon>
        <taxon>Clostridia</taxon>
        <taxon>Christensenellales</taxon>
        <taxon>Christensenellaceae</taxon>
        <taxon>Christensenella</taxon>
    </lineage>
</organism>
<dbReference type="STRING" id="270498.CHK_1230"/>
<comment type="caution">
    <text evidence="10">The sequence shown here is derived from an EMBL/GenBank/DDBJ whole genome shotgun (WGS) entry which is preliminary data.</text>
</comment>
<evidence type="ECO:0000256" key="3">
    <source>
        <dbReference type="ARBA" id="ARBA00022448"/>
    </source>
</evidence>
<dbReference type="EMBL" id="LAYJ01000078">
    <property type="protein sequence ID" value="KKI51442.1"/>
    <property type="molecule type" value="Genomic_DNA"/>
</dbReference>
<name>A0A0M2NLY6_9FIRM</name>
<proteinExistence type="inferred from homology"/>
<feature type="transmembrane region" description="Helical" evidence="9">
    <location>
        <begin position="324"/>
        <end position="343"/>
    </location>
</feature>
<feature type="transmembrane region" description="Helical" evidence="9">
    <location>
        <begin position="349"/>
        <end position="371"/>
    </location>
</feature>
<dbReference type="PANTHER" id="PTHR21716">
    <property type="entry name" value="TRANSMEMBRANE PROTEIN"/>
    <property type="match status" value="1"/>
</dbReference>
<evidence type="ECO:0000256" key="4">
    <source>
        <dbReference type="ARBA" id="ARBA00022475"/>
    </source>
</evidence>
<keyword evidence="6 9" id="KW-1133">Transmembrane helix</keyword>
<protein>
    <submittedName>
        <fullName evidence="10">Permease</fullName>
    </submittedName>
</protein>
<keyword evidence="3" id="KW-0813">Transport</keyword>
<comment type="subcellular location">
    <subcellularLocation>
        <location evidence="1">Cell membrane</location>
        <topology evidence="1">Multi-pass membrane protein</topology>
    </subcellularLocation>
</comment>
<feature type="transmembrane region" description="Helical" evidence="9">
    <location>
        <begin position="12"/>
        <end position="33"/>
    </location>
</feature>
<sequence>MKVEWNKKYTTIAVYTIIVATVITLIVLFFLNITFFGTAIAALFSILAPFITGFCIAYLLVRPCRFAEKHWFGFVERKKPHPRLRRSLSIVTIILIVFVIFALLVYFIIPQLIDSITMLFNNIPHYLDSLQNSVVGLLQSWNIYTPQIAEHLDALRATFLDISAFFDKLISSLPVFISSVGTGLFNFFVGMIVSIYVIFAREKFRRQGKKLTYALFSRHFAEKFLDVIHYSNNVFLGFINGTLIDAAFVGITTFIFMTICQFPYALLIAVIIGCTNIIPFFGPFLGAIPSAIILLIVDPWYALAFVIFILILQQIDGNIVMPKIVGLNIGMSAFWVLFSLILFGGLFGFWGMLLGVPVFTIIYSLITAAINNSLEKKGIPRERYLYPKDPFTSSPKKKGKRKPAGN</sequence>
<keyword evidence="4" id="KW-1003">Cell membrane</keyword>
<dbReference type="InterPro" id="IPR002549">
    <property type="entry name" value="AI-2E-like"/>
</dbReference>
<keyword evidence="7 9" id="KW-0472">Membrane</keyword>
<reference evidence="10 11" key="1">
    <citation type="submission" date="2015-04" db="EMBL/GenBank/DDBJ databases">
        <title>Draft genome sequence of bacteremic isolate Catabacter hongkongensis type strain HKU16T.</title>
        <authorList>
            <person name="Lau S.K."/>
            <person name="Teng J.L."/>
            <person name="Huang Y."/>
            <person name="Curreem S.O."/>
            <person name="Tsui S.K."/>
            <person name="Woo P.C."/>
        </authorList>
    </citation>
    <scope>NUCLEOTIDE SEQUENCE [LARGE SCALE GENOMIC DNA]</scope>
    <source>
        <strain evidence="10 11">HKU16</strain>
    </source>
</reference>
<keyword evidence="11" id="KW-1185">Reference proteome</keyword>
<dbReference type="GO" id="GO:0005886">
    <property type="term" value="C:plasma membrane"/>
    <property type="evidence" value="ECO:0007669"/>
    <property type="project" value="UniProtKB-SubCell"/>
</dbReference>
<feature type="transmembrane region" description="Helical" evidence="9">
    <location>
        <begin position="175"/>
        <end position="199"/>
    </location>
</feature>
<keyword evidence="5 9" id="KW-0812">Transmembrane</keyword>
<evidence type="ECO:0000256" key="9">
    <source>
        <dbReference type="SAM" id="Phobius"/>
    </source>
</evidence>
<evidence type="ECO:0000256" key="8">
    <source>
        <dbReference type="SAM" id="MobiDB-lite"/>
    </source>
</evidence>
<dbReference type="Proteomes" id="UP000034076">
    <property type="component" value="Unassembled WGS sequence"/>
</dbReference>
<feature type="transmembrane region" description="Helical" evidence="9">
    <location>
        <begin position="291"/>
        <end position="312"/>
    </location>
</feature>
<feature type="transmembrane region" description="Helical" evidence="9">
    <location>
        <begin position="39"/>
        <end position="61"/>
    </location>
</feature>
<dbReference type="PATRIC" id="fig|270498.16.peg.189"/>
<evidence type="ECO:0000256" key="6">
    <source>
        <dbReference type="ARBA" id="ARBA00022989"/>
    </source>
</evidence>
<dbReference type="GO" id="GO:0055085">
    <property type="term" value="P:transmembrane transport"/>
    <property type="evidence" value="ECO:0007669"/>
    <property type="project" value="TreeGrafter"/>
</dbReference>
<dbReference type="AlphaFoldDB" id="A0A0M2NLY6"/>
<feature type="transmembrane region" description="Helical" evidence="9">
    <location>
        <begin position="87"/>
        <end position="109"/>
    </location>
</feature>
<evidence type="ECO:0000256" key="5">
    <source>
        <dbReference type="ARBA" id="ARBA00022692"/>
    </source>
</evidence>
<evidence type="ECO:0000256" key="7">
    <source>
        <dbReference type="ARBA" id="ARBA00023136"/>
    </source>
</evidence>
<feature type="region of interest" description="Disordered" evidence="8">
    <location>
        <begin position="385"/>
        <end position="406"/>
    </location>
</feature>
<gene>
    <name evidence="10" type="ORF">CHK_1230</name>
</gene>
<evidence type="ECO:0000256" key="1">
    <source>
        <dbReference type="ARBA" id="ARBA00004651"/>
    </source>
</evidence>
<dbReference type="Pfam" id="PF01594">
    <property type="entry name" value="AI-2E_transport"/>
    <property type="match status" value="1"/>
</dbReference>
<dbReference type="RefSeq" id="WP_052740406.1">
    <property type="nucleotide sequence ID" value="NZ_CAUERS010000076.1"/>
</dbReference>
<dbReference type="PANTHER" id="PTHR21716:SF53">
    <property type="entry name" value="PERMEASE PERM-RELATED"/>
    <property type="match status" value="1"/>
</dbReference>
<dbReference type="OrthoDB" id="9793390at2"/>
<evidence type="ECO:0000313" key="11">
    <source>
        <dbReference type="Proteomes" id="UP000034076"/>
    </source>
</evidence>
<evidence type="ECO:0000313" key="10">
    <source>
        <dbReference type="EMBL" id="KKI51442.1"/>
    </source>
</evidence>